<name>A0A0V1GIQ4_9BILA</name>
<comment type="caution">
    <text evidence="1">The sequence shown here is derived from an EMBL/GenBank/DDBJ whole genome shotgun (WGS) entry which is preliminary data.</text>
</comment>
<dbReference type="AlphaFoldDB" id="A0A0V1GIQ4"/>
<accession>A0A0V1GIQ4</accession>
<protein>
    <submittedName>
        <fullName evidence="1">Uncharacterized protein</fullName>
    </submittedName>
</protein>
<dbReference type="Proteomes" id="UP000055024">
    <property type="component" value="Unassembled WGS sequence"/>
</dbReference>
<proteinExistence type="predicted"/>
<sequence>LKTNEEIPECIYFEQQANHNCSQKRLWANKHEYIH</sequence>
<gene>
    <name evidence="1" type="ORF">T11_17172</name>
</gene>
<dbReference type="EMBL" id="JYDP01001579">
    <property type="protein sequence ID" value="KRY98109.1"/>
    <property type="molecule type" value="Genomic_DNA"/>
</dbReference>
<keyword evidence="2" id="KW-1185">Reference proteome</keyword>
<organism evidence="1 2">
    <name type="scientific">Trichinella zimbabwensis</name>
    <dbReference type="NCBI Taxonomy" id="268475"/>
    <lineage>
        <taxon>Eukaryota</taxon>
        <taxon>Metazoa</taxon>
        <taxon>Ecdysozoa</taxon>
        <taxon>Nematoda</taxon>
        <taxon>Enoplea</taxon>
        <taxon>Dorylaimia</taxon>
        <taxon>Trichinellida</taxon>
        <taxon>Trichinellidae</taxon>
        <taxon>Trichinella</taxon>
    </lineage>
</organism>
<feature type="non-terminal residue" evidence="1">
    <location>
        <position position="35"/>
    </location>
</feature>
<evidence type="ECO:0000313" key="2">
    <source>
        <dbReference type="Proteomes" id="UP000055024"/>
    </source>
</evidence>
<feature type="non-terminal residue" evidence="1">
    <location>
        <position position="1"/>
    </location>
</feature>
<reference evidence="1 2" key="1">
    <citation type="submission" date="2015-01" db="EMBL/GenBank/DDBJ databases">
        <title>Evolution of Trichinella species and genotypes.</title>
        <authorList>
            <person name="Korhonen P.K."/>
            <person name="Edoardo P."/>
            <person name="Giuseppe L.R."/>
            <person name="Gasser R.B."/>
        </authorList>
    </citation>
    <scope>NUCLEOTIDE SEQUENCE [LARGE SCALE GENOMIC DNA]</scope>
    <source>
        <strain evidence="1">ISS1029</strain>
    </source>
</reference>
<evidence type="ECO:0000313" key="1">
    <source>
        <dbReference type="EMBL" id="KRY98109.1"/>
    </source>
</evidence>